<evidence type="ECO:0000313" key="3">
    <source>
        <dbReference type="Proteomes" id="UP000314294"/>
    </source>
</evidence>
<protein>
    <submittedName>
        <fullName evidence="2">Uncharacterized protein</fullName>
    </submittedName>
</protein>
<gene>
    <name evidence="2" type="ORF">EYF80_017371</name>
</gene>
<feature type="compositionally biased region" description="Basic and acidic residues" evidence="1">
    <location>
        <begin position="73"/>
        <end position="86"/>
    </location>
</feature>
<evidence type="ECO:0000313" key="2">
    <source>
        <dbReference type="EMBL" id="TNN72445.1"/>
    </source>
</evidence>
<feature type="compositionally biased region" description="Gly residues" evidence="1">
    <location>
        <begin position="88"/>
        <end position="97"/>
    </location>
</feature>
<organism evidence="2 3">
    <name type="scientific">Liparis tanakae</name>
    <name type="common">Tanaka's snailfish</name>
    <dbReference type="NCBI Taxonomy" id="230148"/>
    <lineage>
        <taxon>Eukaryota</taxon>
        <taxon>Metazoa</taxon>
        <taxon>Chordata</taxon>
        <taxon>Craniata</taxon>
        <taxon>Vertebrata</taxon>
        <taxon>Euteleostomi</taxon>
        <taxon>Actinopterygii</taxon>
        <taxon>Neopterygii</taxon>
        <taxon>Teleostei</taxon>
        <taxon>Neoteleostei</taxon>
        <taxon>Acanthomorphata</taxon>
        <taxon>Eupercaria</taxon>
        <taxon>Perciformes</taxon>
        <taxon>Cottioidei</taxon>
        <taxon>Cottales</taxon>
        <taxon>Liparidae</taxon>
        <taxon>Liparis</taxon>
    </lineage>
</organism>
<dbReference type="EMBL" id="SRLO01000137">
    <property type="protein sequence ID" value="TNN72445.1"/>
    <property type="molecule type" value="Genomic_DNA"/>
</dbReference>
<keyword evidence="3" id="KW-1185">Reference proteome</keyword>
<accession>A0A4Z2I4R5</accession>
<dbReference type="AlphaFoldDB" id="A0A4Z2I4R5"/>
<sequence length="154" mass="17118">MALLMLRPILLMDHGDDDDRNSTVPSKLSFFQSIGIDSMRQGMVGDLSLRSKLSLQRLDANPTADQQFLSWSGKDRYREKRPRDSKTGGTGAGGLGGKEGDDWPGVVHVLVQTNTAAADFAEQHNFSQRKLQCLEYEYSIVLVNMRLMGARDLS</sequence>
<name>A0A4Z2I4R5_9TELE</name>
<evidence type="ECO:0000256" key="1">
    <source>
        <dbReference type="SAM" id="MobiDB-lite"/>
    </source>
</evidence>
<proteinExistence type="predicted"/>
<comment type="caution">
    <text evidence="2">The sequence shown here is derived from an EMBL/GenBank/DDBJ whole genome shotgun (WGS) entry which is preliminary data.</text>
</comment>
<feature type="region of interest" description="Disordered" evidence="1">
    <location>
        <begin position="70"/>
        <end position="100"/>
    </location>
</feature>
<dbReference type="Proteomes" id="UP000314294">
    <property type="component" value="Unassembled WGS sequence"/>
</dbReference>
<reference evidence="2 3" key="1">
    <citation type="submission" date="2019-03" db="EMBL/GenBank/DDBJ databases">
        <title>First draft genome of Liparis tanakae, snailfish: a comprehensive survey of snailfish specific genes.</title>
        <authorList>
            <person name="Kim W."/>
            <person name="Song I."/>
            <person name="Jeong J.-H."/>
            <person name="Kim D."/>
            <person name="Kim S."/>
            <person name="Ryu S."/>
            <person name="Song J.Y."/>
            <person name="Lee S.K."/>
        </authorList>
    </citation>
    <scope>NUCLEOTIDE SEQUENCE [LARGE SCALE GENOMIC DNA]</scope>
    <source>
        <tissue evidence="2">Muscle</tissue>
    </source>
</reference>